<feature type="transmembrane region" description="Helical" evidence="1">
    <location>
        <begin position="258"/>
        <end position="276"/>
    </location>
</feature>
<protein>
    <submittedName>
        <fullName evidence="2">PTS system mannose/fructose/sorbose family IID component</fullName>
    </submittedName>
</protein>
<keyword evidence="1" id="KW-0812">Transmembrane</keyword>
<dbReference type="GO" id="GO:0005886">
    <property type="term" value="C:plasma membrane"/>
    <property type="evidence" value="ECO:0007669"/>
    <property type="project" value="TreeGrafter"/>
</dbReference>
<comment type="caution">
    <text evidence="2">The sequence shown here is derived from an EMBL/GenBank/DDBJ whole genome shotgun (WGS) entry which is preliminary data.</text>
</comment>
<dbReference type="PANTHER" id="PTHR32502">
    <property type="entry name" value="N-ACETYLGALACTOSAMINE PERMEASE II COMPONENT-RELATED"/>
    <property type="match status" value="1"/>
</dbReference>
<keyword evidence="1" id="KW-0472">Membrane</keyword>
<dbReference type="EMBL" id="ABXJ01000110">
    <property type="protein sequence ID" value="EEA89924.1"/>
    <property type="molecule type" value="Genomic_DNA"/>
</dbReference>
<dbReference type="STRING" id="445975.COLSTE_01908"/>
<dbReference type="OrthoDB" id="3189783at2"/>
<dbReference type="Pfam" id="PF03613">
    <property type="entry name" value="EIID-AGA"/>
    <property type="match status" value="1"/>
</dbReference>
<feature type="transmembrane region" description="Helical" evidence="1">
    <location>
        <begin position="122"/>
        <end position="142"/>
    </location>
</feature>
<evidence type="ECO:0000313" key="2">
    <source>
        <dbReference type="EMBL" id="EEA89924.1"/>
    </source>
</evidence>
<accession>B6GCT4</accession>
<reference evidence="2 3" key="2">
    <citation type="submission" date="2008-10" db="EMBL/GenBank/DDBJ databases">
        <authorList>
            <person name="Fulton L."/>
            <person name="Clifton S."/>
            <person name="Fulton B."/>
            <person name="Xu J."/>
            <person name="Minx P."/>
            <person name="Pepin K.H."/>
            <person name="Johnson M."/>
            <person name="Thiruvilangam P."/>
            <person name="Bhonagiri V."/>
            <person name="Nash W.E."/>
            <person name="Mardis E.R."/>
            <person name="Wilson R.K."/>
        </authorList>
    </citation>
    <scope>NUCLEOTIDE SEQUENCE [LARGE SCALE GENOMIC DNA]</scope>
    <source>
        <strain evidence="2 3">DSM 13279</strain>
    </source>
</reference>
<dbReference type="Proteomes" id="UP000003560">
    <property type="component" value="Unassembled WGS sequence"/>
</dbReference>
<proteinExistence type="predicted"/>
<dbReference type="GO" id="GO:0009401">
    <property type="term" value="P:phosphoenolpyruvate-dependent sugar phosphotransferase system"/>
    <property type="evidence" value="ECO:0007669"/>
    <property type="project" value="InterPro"/>
</dbReference>
<keyword evidence="1" id="KW-1133">Transmembrane helix</keyword>
<dbReference type="PANTHER" id="PTHR32502:SF26">
    <property type="entry name" value="PHOSPHOTRANSFERASE SYSTEM SUGAR-SPECIFIC EIID COMPONENT"/>
    <property type="match status" value="1"/>
</dbReference>
<keyword evidence="3" id="KW-1185">Reference proteome</keyword>
<dbReference type="InterPro" id="IPR004704">
    <property type="entry name" value="PTS_IID_man"/>
</dbReference>
<evidence type="ECO:0000313" key="3">
    <source>
        <dbReference type="Proteomes" id="UP000003560"/>
    </source>
</evidence>
<sequence>MASPATEVAPEKRYTVTKKDLRQISRRSVFGFQLGWNYERMQGSGYLFTMLPLMRRMYGDNTPELKRMMRTENQFFNTSNFLNNIIIGLDVALQEEGGTDSEPAVAGIKTSLMGPMASVGDAIFGSLLPTILGALAASLAVAGNPLGIILWSVECILTGILRYWETSFAYQTGASLVTTMKDKLSAITASASVLGIYMVGSLIASNINVIFTVNPSIAGASINLQNTLNTVLPGLLPAGIVALIYWGLGKKGMTSTKMIFITLICAVALSALGIIAKG</sequence>
<feature type="transmembrane region" description="Helical" evidence="1">
    <location>
        <begin position="184"/>
        <end position="207"/>
    </location>
</feature>
<dbReference type="PROSITE" id="PS51108">
    <property type="entry name" value="PTS_EIID"/>
    <property type="match status" value="1"/>
</dbReference>
<organism evidence="2 3">
    <name type="scientific">Collinsella stercoris DSM 13279</name>
    <dbReference type="NCBI Taxonomy" id="445975"/>
    <lineage>
        <taxon>Bacteria</taxon>
        <taxon>Bacillati</taxon>
        <taxon>Actinomycetota</taxon>
        <taxon>Coriobacteriia</taxon>
        <taxon>Coriobacteriales</taxon>
        <taxon>Coriobacteriaceae</taxon>
        <taxon>Collinsella</taxon>
    </lineage>
</organism>
<dbReference type="InterPro" id="IPR050303">
    <property type="entry name" value="GatZ_KbaZ_carbometab"/>
</dbReference>
<reference evidence="2 3" key="1">
    <citation type="submission" date="2008-10" db="EMBL/GenBank/DDBJ databases">
        <title>Draft genome sequence of Collinsella stercoris (DSM 13279).</title>
        <authorList>
            <person name="Sudarsanam P."/>
            <person name="Ley R."/>
            <person name="Guruge J."/>
            <person name="Turnbaugh P.J."/>
            <person name="Mahowald M."/>
            <person name="Liep D."/>
            <person name="Gordon J."/>
        </authorList>
    </citation>
    <scope>NUCLEOTIDE SEQUENCE [LARGE SCALE GENOMIC DNA]</scope>
    <source>
        <strain evidence="2 3">DSM 13279</strain>
    </source>
</reference>
<evidence type="ECO:0000256" key="1">
    <source>
        <dbReference type="SAM" id="Phobius"/>
    </source>
</evidence>
<feature type="transmembrane region" description="Helical" evidence="1">
    <location>
        <begin position="227"/>
        <end position="246"/>
    </location>
</feature>
<dbReference type="eggNOG" id="COG3716">
    <property type="taxonomic scope" value="Bacteria"/>
</dbReference>
<name>B6GCT4_9ACTN</name>
<gene>
    <name evidence="2" type="ORF">COLSTE_01908</name>
</gene>
<dbReference type="HOGENOM" id="CLU_060742_1_1_11"/>
<dbReference type="AlphaFoldDB" id="B6GCT4"/>